<comment type="caution">
    <text evidence="3">The sequence shown here is derived from an EMBL/GenBank/DDBJ whole genome shotgun (WGS) entry which is preliminary data.</text>
</comment>
<accession>A0A8T2MUZ4</accession>
<dbReference type="AlphaFoldDB" id="A0A8T2MUZ4"/>
<evidence type="ECO:0000313" key="4">
    <source>
        <dbReference type="Proteomes" id="UP000824540"/>
    </source>
</evidence>
<evidence type="ECO:0000259" key="2">
    <source>
        <dbReference type="PROSITE" id="PS50018"/>
    </source>
</evidence>
<dbReference type="PROSITE" id="PS50018">
    <property type="entry name" value="RAS_GTPASE_ACTIV_2"/>
    <property type="match status" value="1"/>
</dbReference>
<feature type="region of interest" description="Disordered" evidence="1">
    <location>
        <begin position="190"/>
        <end position="222"/>
    </location>
</feature>
<keyword evidence="4" id="KW-1185">Reference proteome</keyword>
<sequence length="470" mass="51037">MSVWPEAGCRRSKDPSTCGRFVFLCISVPPVCTPDTSHTLSDTPATTSNRSLLQWERLSLALAQGTDVTQHSTAANVSKDFTLDIWTEPGEGDTMQSLVKMQNAHWCTSLSVIRLGSTPLSDGQKRPLNRSDHTYQEVTSEDRKCVEWEESATDPAVTTVSQGEGCCARTRGAFLSCALLFHSSQSEQWEVPHSSQSDPISSTGRAPHHQEGALQNRNGGISPQLTQVGYSRECMGSLCTRDPRPPPGPSTKPPHHTCHFFLPHSFSKTPQLSFLFFSCPHNAIRSLNGSLVVCCPGRWVVSGVLSWETGHGSLVVCCPGRWVVRQRRAPLNPDSSAERDLRPLPSPVRCPLTPALQHLMPSDLCTAALTAPGICPGRPQSNITEKLGVLKEVQLCALSHLKQAHCSTQAHGGGGGGAWAEYVHGFPTLLNWLSRDGGGGVGGCSRTASLWHSYSHPPPPINFSHRYLYL</sequence>
<name>A0A8T2MUZ4_9TELE</name>
<reference evidence="3" key="1">
    <citation type="thesis" date="2021" institute="BYU ScholarsArchive" country="Provo, UT, USA">
        <title>Applications of and Algorithms for Genome Assembly and Genomic Analyses with an Emphasis on Marine Teleosts.</title>
        <authorList>
            <person name="Pickett B.D."/>
        </authorList>
    </citation>
    <scope>NUCLEOTIDE SEQUENCE</scope>
    <source>
        <strain evidence="3">HI-2016</strain>
    </source>
</reference>
<feature type="compositionally biased region" description="Polar residues" evidence="1">
    <location>
        <begin position="213"/>
        <end position="222"/>
    </location>
</feature>
<dbReference type="InterPro" id="IPR001936">
    <property type="entry name" value="RasGAP_dom"/>
</dbReference>
<feature type="domain" description="Ras-GAP" evidence="2">
    <location>
        <begin position="1"/>
        <end position="64"/>
    </location>
</feature>
<gene>
    <name evidence="3" type="ORF">JZ751_015715</name>
</gene>
<protein>
    <recommendedName>
        <fullName evidence="2">Ras-GAP domain-containing protein</fullName>
    </recommendedName>
</protein>
<proteinExistence type="predicted"/>
<evidence type="ECO:0000313" key="3">
    <source>
        <dbReference type="EMBL" id="KAG9332179.1"/>
    </source>
</evidence>
<feature type="compositionally biased region" description="Polar residues" evidence="1">
    <location>
        <begin position="190"/>
        <end position="204"/>
    </location>
</feature>
<organism evidence="3 4">
    <name type="scientific">Albula glossodonta</name>
    <name type="common">roundjaw bonefish</name>
    <dbReference type="NCBI Taxonomy" id="121402"/>
    <lineage>
        <taxon>Eukaryota</taxon>
        <taxon>Metazoa</taxon>
        <taxon>Chordata</taxon>
        <taxon>Craniata</taxon>
        <taxon>Vertebrata</taxon>
        <taxon>Euteleostomi</taxon>
        <taxon>Actinopterygii</taxon>
        <taxon>Neopterygii</taxon>
        <taxon>Teleostei</taxon>
        <taxon>Albuliformes</taxon>
        <taxon>Albulidae</taxon>
        <taxon>Albula</taxon>
    </lineage>
</organism>
<dbReference type="Proteomes" id="UP000824540">
    <property type="component" value="Unassembled WGS sequence"/>
</dbReference>
<dbReference type="EMBL" id="JAFBMS010000251">
    <property type="protein sequence ID" value="KAG9332179.1"/>
    <property type="molecule type" value="Genomic_DNA"/>
</dbReference>
<evidence type="ECO:0000256" key="1">
    <source>
        <dbReference type="SAM" id="MobiDB-lite"/>
    </source>
</evidence>